<comment type="caution">
    <text evidence="3">The sequence shown here is derived from an EMBL/GenBank/DDBJ whole genome shotgun (WGS) entry which is preliminary data.</text>
</comment>
<evidence type="ECO:0000313" key="3">
    <source>
        <dbReference type="EMBL" id="RRJ92286.1"/>
    </source>
</evidence>
<sequence>MKNYTCPTCSKTTEIPHTKLQPVSFSCPFCLSVASINNGVLTNIGRFKNEIDNNYTFIGEKIVFQSKTYHVVGISTKKDTSDNTKWNEYIVVDYDGNLFFLSHGSDFNSYLKEFDFSTISNDVNEGKPFKRNKTTYVFDFFQYAVTDSAQGIFFNNITTEAYLRTYSGEYDDTKFISVEKYDEKTEAFEGNYINNPAFKSLFSKLREEKYLKNNVIKNIALFFALVSFIMGILHFALNYNNVNSYNYSAYIEKNQHVNEIVTNTFKITGNDQKLKLDFISEVDKKDINVAVSLVNEKTNEHLRGGNFIHFFNSSNQASGNQITFCNLNEGNYHLVFTYNEIGTDSNQKYAIDYKITVGGVTQIWLYIFIGICIFIGYIYFETVKNNLKIKETQTFNALLKHNHNTIIYLGIGIIAAYVTVNFFFVSNYNCNSNIENKQLENATYTGSRSHYVYRTYSSSGSHK</sequence>
<keyword evidence="1" id="KW-0812">Transmembrane</keyword>
<organism evidence="3 4">
    <name type="scientific">Paenimyroides tangerinum</name>
    <dbReference type="NCBI Taxonomy" id="2488728"/>
    <lineage>
        <taxon>Bacteria</taxon>
        <taxon>Pseudomonadati</taxon>
        <taxon>Bacteroidota</taxon>
        <taxon>Flavobacteriia</taxon>
        <taxon>Flavobacteriales</taxon>
        <taxon>Flavobacteriaceae</taxon>
        <taxon>Paenimyroides</taxon>
    </lineage>
</organism>
<dbReference type="AlphaFoldDB" id="A0A3P3WDZ3"/>
<feature type="transmembrane region" description="Helical" evidence="1">
    <location>
        <begin position="219"/>
        <end position="237"/>
    </location>
</feature>
<evidence type="ECO:0000256" key="1">
    <source>
        <dbReference type="SAM" id="Phobius"/>
    </source>
</evidence>
<dbReference type="Pfam" id="PF13785">
    <property type="entry name" value="DUF4178"/>
    <property type="match status" value="1"/>
</dbReference>
<dbReference type="OrthoDB" id="713199at2"/>
<keyword evidence="1" id="KW-1133">Transmembrane helix</keyword>
<proteinExistence type="predicted"/>
<feature type="domain" description="GOLD" evidence="2">
    <location>
        <begin position="247"/>
        <end position="357"/>
    </location>
</feature>
<dbReference type="RefSeq" id="WP_125017542.1">
    <property type="nucleotide sequence ID" value="NZ_RQVQ01000006.1"/>
</dbReference>
<keyword evidence="1" id="KW-0472">Membrane</keyword>
<dbReference type="InterPro" id="IPR025235">
    <property type="entry name" value="DUF4178"/>
</dbReference>
<accession>A0A3P3WDZ3</accession>
<name>A0A3P3WDZ3_9FLAO</name>
<evidence type="ECO:0000259" key="2">
    <source>
        <dbReference type="PROSITE" id="PS50866"/>
    </source>
</evidence>
<dbReference type="EMBL" id="RQVQ01000006">
    <property type="protein sequence ID" value="RRJ92286.1"/>
    <property type="molecule type" value="Genomic_DNA"/>
</dbReference>
<dbReference type="Proteomes" id="UP000275719">
    <property type="component" value="Unassembled WGS sequence"/>
</dbReference>
<feature type="transmembrane region" description="Helical" evidence="1">
    <location>
        <begin position="406"/>
        <end position="425"/>
    </location>
</feature>
<gene>
    <name evidence="3" type="ORF">EG240_03675</name>
</gene>
<dbReference type="PROSITE" id="PS50866">
    <property type="entry name" value="GOLD"/>
    <property type="match status" value="1"/>
</dbReference>
<feature type="transmembrane region" description="Helical" evidence="1">
    <location>
        <begin position="363"/>
        <end position="380"/>
    </location>
</feature>
<dbReference type="InterPro" id="IPR009038">
    <property type="entry name" value="GOLD_dom"/>
</dbReference>
<keyword evidence="4" id="KW-1185">Reference proteome</keyword>
<reference evidence="3 4" key="1">
    <citation type="submission" date="2018-11" db="EMBL/GenBank/DDBJ databases">
        <title>Flavobacterium sp. nov., YIM 102701-2 draft genome.</title>
        <authorList>
            <person name="Li G."/>
            <person name="Jiang Y."/>
        </authorList>
    </citation>
    <scope>NUCLEOTIDE SEQUENCE [LARGE SCALE GENOMIC DNA]</scope>
    <source>
        <strain evidence="3 4">YIM 102701-2</strain>
    </source>
</reference>
<protein>
    <submittedName>
        <fullName evidence="3">DUF4178 domain-containing protein</fullName>
    </submittedName>
</protein>
<evidence type="ECO:0000313" key="4">
    <source>
        <dbReference type="Proteomes" id="UP000275719"/>
    </source>
</evidence>